<comment type="catalytic activity">
    <reaction evidence="9">
        <text>dTTP + H2O = dTMP + diphosphate + H(+)</text>
        <dbReference type="Rhea" id="RHEA:28534"/>
        <dbReference type="ChEBI" id="CHEBI:15377"/>
        <dbReference type="ChEBI" id="CHEBI:15378"/>
        <dbReference type="ChEBI" id="CHEBI:33019"/>
        <dbReference type="ChEBI" id="CHEBI:37568"/>
        <dbReference type="ChEBI" id="CHEBI:63528"/>
        <dbReference type="EC" id="3.6.1.9"/>
    </reaction>
</comment>
<dbReference type="GO" id="GO:0005737">
    <property type="term" value="C:cytoplasm"/>
    <property type="evidence" value="ECO:0007669"/>
    <property type="project" value="UniProtKB-SubCell"/>
</dbReference>
<dbReference type="Proteomes" id="UP000095614">
    <property type="component" value="Unassembled WGS sequence"/>
</dbReference>
<evidence type="ECO:0000256" key="8">
    <source>
        <dbReference type="ARBA" id="ARBA00060749"/>
    </source>
</evidence>
<dbReference type="InterPro" id="IPR029001">
    <property type="entry name" value="ITPase-like_fam"/>
</dbReference>
<comment type="caution">
    <text evidence="9">Lacks conserved residue(s) required for the propagation of feature annotation.</text>
</comment>
<keyword evidence="4 9" id="KW-0378">Hydrolase</keyword>
<proteinExistence type="inferred from homology"/>
<dbReference type="SUPFAM" id="SSF52972">
    <property type="entry name" value="ITPase-like"/>
    <property type="match status" value="1"/>
</dbReference>
<gene>
    <name evidence="10" type="primary">maf</name>
    <name evidence="10" type="ORF">ERS852462_01293</name>
</gene>
<feature type="site" description="Important for substrate specificity" evidence="9">
    <location>
        <position position="79"/>
    </location>
</feature>
<dbReference type="Gene3D" id="3.90.950.10">
    <property type="match status" value="1"/>
</dbReference>
<keyword evidence="3 9" id="KW-0963">Cytoplasm</keyword>
<comment type="catalytic activity">
    <reaction evidence="6">
        <text>N(7)-methyl-GTP + H2O = N(7)-methyl-GMP + diphosphate + H(+)</text>
        <dbReference type="Rhea" id="RHEA:58744"/>
        <dbReference type="ChEBI" id="CHEBI:15377"/>
        <dbReference type="ChEBI" id="CHEBI:15378"/>
        <dbReference type="ChEBI" id="CHEBI:33019"/>
        <dbReference type="ChEBI" id="CHEBI:58285"/>
        <dbReference type="ChEBI" id="CHEBI:87133"/>
    </reaction>
</comment>
<feature type="site" description="Important for substrate specificity" evidence="9">
    <location>
        <position position="19"/>
    </location>
</feature>
<comment type="function">
    <text evidence="7">Nucleoside triphosphate pyrophosphatase that hydrolyzes 7-methyl-GTP (m(7)GTP). May have a dual role in cell division arrest and in preventing the incorporation of modified nucleotides into cellular nucleic acids.</text>
</comment>
<organism evidence="10 11">
    <name type="scientific">Bacteroides uniformis</name>
    <dbReference type="NCBI Taxonomy" id="820"/>
    <lineage>
        <taxon>Bacteria</taxon>
        <taxon>Pseudomonadati</taxon>
        <taxon>Bacteroidota</taxon>
        <taxon>Bacteroidia</taxon>
        <taxon>Bacteroidales</taxon>
        <taxon>Bacteroidaceae</taxon>
        <taxon>Bacteroides</taxon>
    </lineage>
</organism>
<feature type="active site" description="Proton acceptor" evidence="9">
    <location>
        <position position="78"/>
    </location>
</feature>
<dbReference type="EC" id="3.6.1.9" evidence="9"/>
<dbReference type="PANTHER" id="PTHR43213">
    <property type="entry name" value="BIFUNCTIONAL DTTP/UTP PYROPHOSPHATASE/METHYLTRANSFERASE PROTEIN-RELATED"/>
    <property type="match status" value="1"/>
</dbReference>
<comment type="similarity">
    <text evidence="9">Belongs to the Maf family. YhdE subfamily.</text>
</comment>
<comment type="similarity">
    <text evidence="8">Belongs to the Maf family. YceF subfamily.</text>
</comment>
<evidence type="ECO:0000256" key="6">
    <source>
        <dbReference type="ARBA" id="ARBA00050213"/>
    </source>
</evidence>
<protein>
    <recommendedName>
        <fullName evidence="9">dTTP/UTP pyrophosphatase</fullName>
        <shortName evidence="9">dTTPase/UTPase</shortName>
        <ecNumber evidence="9">3.6.1.9</ecNumber>
    </recommendedName>
    <alternativeName>
        <fullName evidence="9">Nucleoside triphosphate pyrophosphatase</fullName>
    </alternativeName>
    <alternativeName>
        <fullName evidence="9">Nucleotide pyrophosphatase</fullName>
        <shortName evidence="9">Nucleotide PPase</shortName>
    </alternativeName>
</protein>
<dbReference type="PANTHER" id="PTHR43213:SF5">
    <property type="entry name" value="BIFUNCTIONAL DTTP_UTP PYROPHOSPHATASE_METHYLTRANSFERASE PROTEIN-RELATED"/>
    <property type="match status" value="1"/>
</dbReference>
<dbReference type="EMBL" id="CZAF01000004">
    <property type="protein sequence ID" value="CUO72320.1"/>
    <property type="molecule type" value="Genomic_DNA"/>
</dbReference>
<dbReference type="InterPro" id="IPR003697">
    <property type="entry name" value="Maf-like"/>
</dbReference>
<evidence type="ECO:0000256" key="9">
    <source>
        <dbReference type="HAMAP-Rule" id="MF_00528"/>
    </source>
</evidence>
<accession>A0A139K5D4</accession>
<sequence>MMLDNLKKYKVILASNSPRRKELLAGLGVEYEVRTLPDVDESYPETLRGADIPLYISREKADAYRDMMHPDELMITADTIVWLDGQVLGKPKNREEAMQMLRDMSGRTHEVFTGVCITTTEWQRSFAAATEVRFAKLSEEEIAYYVDKYQPMDKAGAYGVQEWIGFIGVENISGSYYNIMGLPVQRLYRELLEI</sequence>
<comment type="catalytic activity">
    <reaction evidence="9">
        <text>UTP + H2O = UMP + diphosphate + H(+)</text>
        <dbReference type="Rhea" id="RHEA:29395"/>
        <dbReference type="ChEBI" id="CHEBI:15377"/>
        <dbReference type="ChEBI" id="CHEBI:15378"/>
        <dbReference type="ChEBI" id="CHEBI:33019"/>
        <dbReference type="ChEBI" id="CHEBI:46398"/>
        <dbReference type="ChEBI" id="CHEBI:57865"/>
        <dbReference type="EC" id="3.6.1.9"/>
    </reaction>
</comment>
<name>A0A139K5D4_BACUN</name>
<evidence type="ECO:0000256" key="5">
    <source>
        <dbReference type="ARBA" id="ARBA00023080"/>
    </source>
</evidence>
<dbReference type="HAMAP" id="MF_00528">
    <property type="entry name" value="Maf"/>
    <property type="match status" value="1"/>
</dbReference>
<dbReference type="NCBIfam" id="TIGR00172">
    <property type="entry name" value="maf"/>
    <property type="match status" value="1"/>
</dbReference>
<dbReference type="GO" id="GO:0047429">
    <property type="term" value="F:nucleoside triphosphate diphosphatase activity"/>
    <property type="evidence" value="ECO:0007669"/>
    <property type="project" value="UniProtKB-EC"/>
</dbReference>
<dbReference type="AlphaFoldDB" id="A0A139K5D4"/>
<dbReference type="GO" id="GO:0009117">
    <property type="term" value="P:nucleotide metabolic process"/>
    <property type="evidence" value="ECO:0007669"/>
    <property type="project" value="UniProtKB-KW"/>
</dbReference>
<comment type="cofactor">
    <cofactor evidence="1 9">
        <name>a divalent metal cation</name>
        <dbReference type="ChEBI" id="CHEBI:60240"/>
    </cofactor>
</comment>
<evidence type="ECO:0000313" key="11">
    <source>
        <dbReference type="Proteomes" id="UP000095614"/>
    </source>
</evidence>
<dbReference type="PATRIC" id="fig|820.27.peg.2185"/>
<evidence type="ECO:0000313" key="10">
    <source>
        <dbReference type="EMBL" id="CUO72320.1"/>
    </source>
</evidence>
<evidence type="ECO:0000256" key="2">
    <source>
        <dbReference type="ARBA" id="ARBA00004496"/>
    </source>
</evidence>
<dbReference type="CDD" id="cd00555">
    <property type="entry name" value="Maf"/>
    <property type="match status" value="1"/>
</dbReference>
<evidence type="ECO:0000256" key="7">
    <source>
        <dbReference type="ARBA" id="ARBA00053369"/>
    </source>
</evidence>
<comment type="function">
    <text evidence="9">Nucleoside triphosphate pyrophosphatase that hydrolyzes dTTP and UTP. May have a dual role in cell division arrest and in preventing the incorporation of modified nucleotides into cellular nucleic acids.</text>
</comment>
<reference evidence="10 11" key="1">
    <citation type="submission" date="2015-09" db="EMBL/GenBank/DDBJ databases">
        <authorList>
            <consortium name="Pathogen Informatics"/>
        </authorList>
    </citation>
    <scope>NUCLEOTIDE SEQUENCE [LARGE SCALE GENOMIC DNA]</scope>
    <source>
        <strain evidence="10 11">2789STDY5834847</strain>
    </source>
</reference>
<evidence type="ECO:0000256" key="1">
    <source>
        <dbReference type="ARBA" id="ARBA00001968"/>
    </source>
</evidence>
<dbReference type="FunFam" id="3.90.950.10:FF:000005">
    <property type="entry name" value="7-methyl-GTP pyrophosphatase"/>
    <property type="match status" value="1"/>
</dbReference>
<keyword evidence="5 9" id="KW-0546">Nucleotide metabolism</keyword>
<comment type="subcellular location">
    <subcellularLocation>
        <location evidence="2 9">Cytoplasm</location>
    </subcellularLocation>
</comment>
<feature type="site" description="Important for substrate specificity" evidence="9">
    <location>
        <position position="161"/>
    </location>
</feature>
<dbReference type="STRING" id="820.ERS852554_02457"/>
<evidence type="ECO:0000256" key="4">
    <source>
        <dbReference type="ARBA" id="ARBA00022801"/>
    </source>
</evidence>
<dbReference type="PIRSF" id="PIRSF006305">
    <property type="entry name" value="Maf"/>
    <property type="match status" value="1"/>
</dbReference>
<evidence type="ECO:0000256" key="3">
    <source>
        <dbReference type="ARBA" id="ARBA00022490"/>
    </source>
</evidence>
<dbReference type="Pfam" id="PF02545">
    <property type="entry name" value="Maf"/>
    <property type="match status" value="1"/>
</dbReference>